<evidence type="ECO:0000313" key="2">
    <source>
        <dbReference type="Proteomes" id="UP000186940"/>
    </source>
</evidence>
<dbReference type="Proteomes" id="UP000186940">
    <property type="component" value="Unassembled WGS sequence"/>
</dbReference>
<organism evidence="1 2">
    <name type="scientific">Candidatus Syntropharchaeum caldarium</name>
    <dbReference type="NCBI Taxonomy" id="1838285"/>
    <lineage>
        <taxon>Archaea</taxon>
        <taxon>Methanobacteriati</taxon>
        <taxon>Methanobacteriota</taxon>
        <taxon>Stenosarchaea group</taxon>
        <taxon>Methanomicrobia</taxon>
        <taxon>Methanosarcinales</taxon>
        <taxon>ANME-2 cluster</taxon>
        <taxon>Candidatus Syntropharchaeum</taxon>
    </lineage>
</organism>
<protein>
    <submittedName>
        <fullName evidence="1">Uncharacterized protein</fullName>
    </submittedName>
</protein>
<sequence length="41" mass="4130">MTYVYGGITVTTLVLGCLLVGEFGAVGNGVVAGGVGWKVDR</sequence>
<gene>
    <name evidence="1" type="ORF">SCAL_000008</name>
</gene>
<accession>A0A1F2PBR0</accession>
<comment type="caution">
    <text evidence="1">The sequence shown here is derived from an EMBL/GenBank/DDBJ whole genome shotgun (WGS) entry which is preliminary data.</text>
</comment>
<dbReference type="EMBL" id="LYOS01000001">
    <property type="protein sequence ID" value="OFV68332.1"/>
    <property type="molecule type" value="Genomic_DNA"/>
</dbReference>
<keyword evidence="2" id="KW-1185">Reference proteome</keyword>
<dbReference type="AlphaFoldDB" id="A0A1F2PBR0"/>
<dbReference type="STRING" id="1838285.SCAL_000008"/>
<reference evidence="1" key="1">
    <citation type="submission" date="2016-05" db="EMBL/GenBank/DDBJ databases">
        <title>Microbial consortia oxidize butane by reversing methanogenesis.</title>
        <authorList>
            <person name="Laso-Perez R."/>
            <person name="Richter M."/>
            <person name="Wegener G."/>
            <person name="Musat F."/>
        </authorList>
    </citation>
    <scope>NUCLEOTIDE SEQUENCE [LARGE SCALE GENOMIC DNA]</scope>
    <source>
        <strain evidence="1">BOX2</strain>
    </source>
</reference>
<proteinExistence type="predicted"/>
<evidence type="ECO:0000313" key="1">
    <source>
        <dbReference type="EMBL" id="OFV68332.1"/>
    </source>
</evidence>
<name>A0A1F2PBR0_9EURY</name>